<accession>A0A317FJ82</accession>
<dbReference type="AlphaFoldDB" id="A0A317FJ82"/>
<feature type="compositionally biased region" description="Low complexity" evidence="1">
    <location>
        <begin position="7"/>
        <end position="24"/>
    </location>
</feature>
<evidence type="ECO:0000313" key="2">
    <source>
        <dbReference type="EMBL" id="PWS37656.1"/>
    </source>
</evidence>
<evidence type="ECO:0000313" key="3">
    <source>
        <dbReference type="Proteomes" id="UP000245765"/>
    </source>
</evidence>
<dbReference type="Proteomes" id="UP000245765">
    <property type="component" value="Unassembled WGS sequence"/>
</dbReference>
<gene>
    <name evidence="2" type="ORF">DFH01_12635</name>
</gene>
<proteinExistence type="predicted"/>
<protein>
    <submittedName>
        <fullName evidence="2">Uncharacterized protein</fullName>
    </submittedName>
</protein>
<evidence type="ECO:0000256" key="1">
    <source>
        <dbReference type="SAM" id="MobiDB-lite"/>
    </source>
</evidence>
<dbReference type="EMBL" id="QGNA01000002">
    <property type="protein sequence ID" value="PWS37656.1"/>
    <property type="molecule type" value="Genomic_DNA"/>
</dbReference>
<keyword evidence="3" id="KW-1185">Reference proteome</keyword>
<feature type="region of interest" description="Disordered" evidence="1">
    <location>
        <begin position="1"/>
        <end position="34"/>
    </location>
</feature>
<comment type="caution">
    <text evidence="2">The sequence shown here is derived from an EMBL/GenBank/DDBJ whole genome shotgun (WGS) entry which is preliminary data.</text>
</comment>
<organism evidence="2 3">
    <name type="scientific">Falsiroseomonas bella</name>
    <dbReference type="NCBI Taxonomy" id="2184016"/>
    <lineage>
        <taxon>Bacteria</taxon>
        <taxon>Pseudomonadati</taxon>
        <taxon>Pseudomonadota</taxon>
        <taxon>Alphaproteobacteria</taxon>
        <taxon>Acetobacterales</taxon>
        <taxon>Roseomonadaceae</taxon>
        <taxon>Falsiroseomonas</taxon>
    </lineage>
</organism>
<name>A0A317FJ82_9PROT</name>
<sequence>MQGDSVPLRATRAPRSSSSPSPGSGSRGGWAARRRVMRGGGAGWPRAWCRRRCRGGRWWCAR</sequence>
<reference evidence="3" key="1">
    <citation type="submission" date="2018-05" db="EMBL/GenBank/DDBJ databases">
        <authorList>
            <person name="Du Z."/>
            <person name="Wang X."/>
        </authorList>
    </citation>
    <scope>NUCLEOTIDE SEQUENCE [LARGE SCALE GENOMIC DNA]</scope>
    <source>
        <strain evidence="3">CQN31</strain>
    </source>
</reference>